<dbReference type="SUPFAM" id="SSF49899">
    <property type="entry name" value="Concanavalin A-like lectins/glucanases"/>
    <property type="match status" value="1"/>
</dbReference>
<dbReference type="GO" id="GO:0005975">
    <property type="term" value="P:carbohydrate metabolic process"/>
    <property type="evidence" value="ECO:0007669"/>
    <property type="project" value="InterPro"/>
</dbReference>
<comment type="caution">
    <text evidence="3">The sequence shown here is derived from an EMBL/GenBank/DDBJ whole genome shotgun (WGS) entry which is preliminary data.</text>
</comment>
<evidence type="ECO:0000313" key="4">
    <source>
        <dbReference type="Proteomes" id="UP000249016"/>
    </source>
</evidence>
<keyword evidence="4" id="KW-1185">Reference proteome</keyword>
<dbReference type="InterPro" id="IPR000757">
    <property type="entry name" value="Beta-glucanase-like"/>
</dbReference>
<dbReference type="OrthoDB" id="9768786at2"/>
<comment type="similarity">
    <text evidence="1">Belongs to the glycosyl hydrolase 16 family.</text>
</comment>
<reference evidence="3 4" key="1">
    <citation type="submission" date="2018-06" db="EMBL/GenBank/DDBJ databases">
        <title>Spirosoma sp. HMF3257 Genome sequencing and assembly.</title>
        <authorList>
            <person name="Kang H."/>
            <person name="Cha I."/>
            <person name="Kim H."/>
            <person name="Kang J."/>
            <person name="Joh K."/>
        </authorList>
    </citation>
    <scope>NUCLEOTIDE SEQUENCE [LARGE SCALE GENOMIC DNA]</scope>
    <source>
        <strain evidence="3 4">HMF3257</strain>
    </source>
</reference>
<evidence type="ECO:0000313" key="3">
    <source>
        <dbReference type="EMBL" id="RAI75155.1"/>
    </source>
</evidence>
<dbReference type="PROSITE" id="PS51762">
    <property type="entry name" value="GH16_2"/>
    <property type="match status" value="1"/>
</dbReference>
<dbReference type="InterPro" id="IPR013320">
    <property type="entry name" value="ConA-like_dom_sf"/>
</dbReference>
<sequence length="310" mass="33937">MGLSPGTNSANEGYTQMQNDELPQYGTALEIDGFEQNSSTGQLACNHHVYTPSHTSSISQSVWPNPNSNWFTMGFEWRPDGITYYYKPDGATVWTQVATKSLTASPWNVYAPQNFWLSALPVPGGDYGWGVATPPNAGAAMKVGHFNYYAKPLTGNNLIGNAGFEFTNASTATAGYPIGWIESRTYGNTPDRSYVTTNAANANYGERYLVHESYSTPYNCTTKQKLDYIPYGTYKLTAWVRSSGGQAVARMRVIVGGVERYVNIPATSSWQQITIDNIDVQSDEVVVAFTSNTDGANQWIAVDSVIMVAK</sequence>
<name>A0A327NK46_9BACT</name>
<accession>A0A327NK46</accession>
<proteinExistence type="inferred from homology"/>
<organism evidence="3 4">
    <name type="scientific">Spirosoma telluris</name>
    <dbReference type="NCBI Taxonomy" id="2183553"/>
    <lineage>
        <taxon>Bacteria</taxon>
        <taxon>Pseudomonadati</taxon>
        <taxon>Bacteroidota</taxon>
        <taxon>Cytophagia</taxon>
        <taxon>Cytophagales</taxon>
        <taxon>Cytophagaceae</taxon>
        <taxon>Spirosoma</taxon>
    </lineage>
</organism>
<evidence type="ECO:0000259" key="2">
    <source>
        <dbReference type="PROSITE" id="PS51762"/>
    </source>
</evidence>
<feature type="domain" description="GH16" evidence="2">
    <location>
        <begin position="1"/>
        <end position="154"/>
    </location>
</feature>
<dbReference type="RefSeq" id="WP_111343257.1">
    <property type="nucleotide sequence ID" value="NZ_QLII01000001.1"/>
</dbReference>
<evidence type="ECO:0000256" key="1">
    <source>
        <dbReference type="ARBA" id="ARBA00006865"/>
    </source>
</evidence>
<gene>
    <name evidence="3" type="ORF">HMF3257_14825</name>
</gene>
<dbReference type="AlphaFoldDB" id="A0A327NK46"/>
<dbReference type="Proteomes" id="UP000249016">
    <property type="component" value="Unassembled WGS sequence"/>
</dbReference>
<dbReference type="Gene3D" id="2.60.120.260">
    <property type="entry name" value="Galactose-binding domain-like"/>
    <property type="match status" value="1"/>
</dbReference>
<dbReference type="EMBL" id="QLII01000001">
    <property type="protein sequence ID" value="RAI75155.1"/>
    <property type="molecule type" value="Genomic_DNA"/>
</dbReference>
<protein>
    <recommendedName>
        <fullName evidence="2">GH16 domain-containing protein</fullName>
    </recommendedName>
</protein>
<dbReference type="GO" id="GO:0004553">
    <property type="term" value="F:hydrolase activity, hydrolyzing O-glycosyl compounds"/>
    <property type="evidence" value="ECO:0007669"/>
    <property type="project" value="InterPro"/>
</dbReference>
<dbReference type="Gene3D" id="2.60.120.200">
    <property type="match status" value="1"/>
</dbReference>